<feature type="transmembrane region" description="Helical" evidence="2">
    <location>
        <begin position="367"/>
        <end position="388"/>
    </location>
</feature>
<accession>A0ABU6NYB2</accession>
<keyword evidence="2" id="KW-0812">Transmembrane</keyword>
<dbReference type="EMBL" id="JARTFS010000009">
    <property type="protein sequence ID" value="MED4402113.1"/>
    <property type="molecule type" value="Genomic_DNA"/>
</dbReference>
<evidence type="ECO:0000313" key="5">
    <source>
        <dbReference type="Proteomes" id="UP001342826"/>
    </source>
</evidence>
<evidence type="ECO:0000256" key="2">
    <source>
        <dbReference type="SAM" id="Phobius"/>
    </source>
</evidence>
<reference evidence="4 5" key="1">
    <citation type="submission" date="2023-03" db="EMBL/GenBank/DDBJ databases">
        <title>Bacillus Genome Sequencing.</title>
        <authorList>
            <person name="Dunlap C."/>
        </authorList>
    </citation>
    <scope>NUCLEOTIDE SEQUENCE [LARGE SCALE GENOMIC DNA]</scope>
    <source>
        <strain evidence="4 5">NRS-1717</strain>
    </source>
</reference>
<protein>
    <submittedName>
        <fullName evidence="4">Uncharacterized protein</fullName>
    </submittedName>
</protein>
<dbReference type="Proteomes" id="UP001342826">
    <property type="component" value="Unassembled WGS sequence"/>
</dbReference>
<feature type="chain" id="PRO_5047416626" evidence="3">
    <location>
        <begin position="24"/>
        <end position="965"/>
    </location>
</feature>
<name>A0ABU6NYB2_9BACI</name>
<keyword evidence="2" id="KW-0472">Membrane</keyword>
<feature type="transmembrane region" description="Helical" evidence="2">
    <location>
        <begin position="394"/>
        <end position="415"/>
    </location>
</feature>
<dbReference type="RefSeq" id="WP_066231548.1">
    <property type="nucleotide sequence ID" value="NZ_JARTFS010000009.1"/>
</dbReference>
<proteinExistence type="predicted"/>
<feature type="transmembrane region" description="Helical" evidence="2">
    <location>
        <begin position="308"/>
        <end position="328"/>
    </location>
</feature>
<feature type="signal peptide" evidence="3">
    <location>
        <begin position="1"/>
        <end position="23"/>
    </location>
</feature>
<evidence type="ECO:0000256" key="1">
    <source>
        <dbReference type="SAM" id="MobiDB-lite"/>
    </source>
</evidence>
<sequence length="965" mass="101137">MKRIVIGITLLVTVFLGSIQTFANTLDDETRSSQTITDILGPKPPVGPVKNPSTSTTPNTGGTTITDILGPKPPVGPVNPNHVEPVKGKETPNITWSCGTPLISDDVNKSIDEYKENDANMAEKFIASQVQNVFNVGKVAGLNTLVYGNPYCLWLDKDDNLSSDGIFTEKERTTIVDPMMKMLSGVYVTLLVLALLISSLKLGVINVLSPQSRADFWEDVRMWLFSMLFMVAFIPITDIIFNLNTAFTQSIRALLGDKVDGVSIIADFMQDYAEGGDPVTGMMPIIITFLGEWILAIILNFVYIARKIIILVLLVMGPIAAYSMLFAKTRSFLGVWFRELIGNVALQSVHAIILYVFVLLADLGAGVIMKLGLMMMFIPVTGMISRWLNSGDNATKMGTMMAAAGLGGIMSTIMVSQQAGNILRGGNMFSNNSSSSSANNGFNSSSSSAENALISAGGGSDSAITSISSSALGMNSHSWQNTKKGAGALGAFLGASAASVTGNPNAIMAGAKAGQAVSEGVLQTSRNVAYGFSNAAKNLITPFTYNGANGQGIKAFMGNLEARRNFAGNMGESVGSMVGLGSLGRNVGHGLSGVSRNRLVNTPQEKGGLAIRGKDGNYEAPSLKGLAQLYPGARALHMQTNQGSALMMQTPDGQWTRMGLMGQADPTLKNGSVRATPFQFANAANGRLELQENGSYRQVSSPVINAAINPTTQTITPGSGASTPHLMRTGNSPVVGGFNPAGAINSNIAPVNSMSNQSINGNSNVHLSHNPGSQSVNISSPSSINSQHVTAGSNVNLTRSPSPQQVSAGPNFNLTRSSGPQQVVAGSPVNLTGNPGLPPNMSNQNISSSGNISTSPVTVGMSGSTPDLMRTGNSYIVGGGNNNGRIDAQTITAATTHSRIADPSFDASQINPDAYFANVALGKKANTVGEHVADGIYTSGRTMKAASSWVSSNAAKSKKRRSEII</sequence>
<comment type="caution">
    <text evidence="4">The sequence shown here is derived from an EMBL/GenBank/DDBJ whole genome shotgun (WGS) entry which is preliminary data.</text>
</comment>
<feature type="transmembrane region" description="Helical" evidence="2">
    <location>
        <begin position="220"/>
        <end position="241"/>
    </location>
</feature>
<feature type="transmembrane region" description="Helical" evidence="2">
    <location>
        <begin position="340"/>
        <end position="360"/>
    </location>
</feature>
<keyword evidence="3" id="KW-0732">Signal</keyword>
<keyword evidence="5" id="KW-1185">Reference proteome</keyword>
<keyword evidence="2" id="KW-1133">Transmembrane helix</keyword>
<feature type="region of interest" description="Disordered" evidence="1">
    <location>
        <begin position="767"/>
        <end position="789"/>
    </location>
</feature>
<feature type="compositionally biased region" description="Low complexity" evidence="1">
    <location>
        <begin position="48"/>
        <end position="64"/>
    </location>
</feature>
<organism evidence="4 5">
    <name type="scientific">Metabacillus fastidiosus</name>
    <dbReference type="NCBI Taxonomy" id="1458"/>
    <lineage>
        <taxon>Bacteria</taxon>
        <taxon>Bacillati</taxon>
        <taxon>Bacillota</taxon>
        <taxon>Bacilli</taxon>
        <taxon>Bacillales</taxon>
        <taxon>Bacillaceae</taxon>
        <taxon>Metabacillus</taxon>
    </lineage>
</organism>
<gene>
    <name evidence="4" type="ORF">P9271_12380</name>
</gene>
<evidence type="ECO:0000256" key="3">
    <source>
        <dbReference type="SAM" id="SignalP"/>
    </source>
</evidence>
<evidence type="ECO:0000313" key="4">
    <source>
        <dbReference type="EMBL" id="MED4402113.1"/>
    </source>
</evidence>
<dbReference type="GeneID" id="301141850"/>
<feature type="compositionally biased region" description="Low complexity" evidence="1">
    <location>
        <begin position="773"/>
        <end position="787"/>
    </location>
</feature>
<feature type="region of interest" description="Disordered" evidence="1">
    <location>
        <begin position="36"/>
        <end position="78"/>
    </location>
</feature>
<feature type="transmembrane region" description="Helical" evidence="2">
    <location>
        <begin position="186"/>
        <end position="208"/>
    </location>
</feature>
<feature type="transmembrane region" description="Helical" evidence="2">
    <location>
        <begin position="281"/>
        <end position="301"/>
    </location>
</feature>